<comment type="subcellular location">
    <subcellularLocation>
        <location evidence="1">Cell membrane</location>
        <topology evidence="1">Multi-pass membrane protein</topology>
    </subcellularLocation>
</comment>
<evidence type="ECO:0000256" key="1">
    <source>
        <dbReference type="ARBA" id="ARBA00004651"/>
    </source>
</evidence>
<feature type="transmembrane region" description="Helical" evidence="8">
    <location>
        <begin position="251"/>
        <end position="270"/>
    </location>
</feature>
<feature type="transmembrane region" description="Helical" evidence="8">
    <location>
        <begin position="325"/>
        <end position="351"/>
    </location>
</feature>
<name>A0ABQ5MRJ2_9MICC</name>
<evidence type="ECO:0000259" key="9">
    <source>
        <dbReference type="Pfam" id="PF02687"/>
    </source>
</evidence>
<reference evidence="11 12" key="1">
    <citation type="journal article" date="2023" name="Int. J. Syst. Evol. Microbiol.">
        <title>Arthrobacter mangrovi sp. nov., an actinobacterium isolated from the rhizosphere of a mangrove.</title>
        <authorList>
            <person name="Hamada M."/>
            <person name="Saitou S."/>
            <person name="Enomoto N."/>
            <person name="Nanri K."/>
            <person name="Hidaka K."/>
            <person name="Miura T."/>
            <person name="Tamura T."/>
        </authorList>
    </citation>
    <scope>NUCLEOTIDE SEQUENCE [LARGE SCALE GENOMIC DNA]</scope>
    <source>
        <strain evidence="11 12">NBRC 112813</strain>
    </source>
</reference>
<dbReference type="PANTHER" id="PTHR43738">
    <property type="entry name" value="ABC TRANSPORTER, MEMBRANE PROTEIN"/>
    <property type="match status" value="1"/>
</dbReference>
<accession>A0ABQ5MRJ2</accession>
<keyword evidence="2" id="KW-0813">Transport</keyword>
<dbReference type="InterPro" id="IPR003838">
    <property type="entry name" value="ABC3_permease_C"/>
</dbReference>
<evidence type="ECO:0000313" key="11">
    <source>
        <dbReference type="EMBL" id="GLB66606.1"/>
    </source>
</evidence>
<dbReference type="InterPro" id="IPR051125">
    <property type="entry name" value="ABC-4/HrtB_transporter"/>
</dbReference>
<evidence type="ECO:0000256" key="2">
    <source>
        <dbReference type="ARBA" id="ARBA00022448"/>
    </source>
</evidence>
<keyword evidence="6 8" id="KW-0472">Membrane</keyword>
<organism evidence="11 12">
    <name type="scientific">Arthrobacter mangrovi</name>
    <dbReference type="NCBI Taxonomy" id="2966350"/>
    <lineage>
        <taxon>Bacteria</taxon>
        <taxon>Bacillati</taxon>
        <taxon>Actinomycetota</taxon>
        <taxon>Actinomycetes</taxon>
        <taxon>Micrococcales</taxon>
        <taxon>Micrococcaceae</taxon>
        <taxon>Arthrobacter</taxon>
    </lineage>
</organism>
<keyword evidence="12" id="KW-1185">Reference proteome</keyword>
<dbReference type="EMBL" id="BRVS01000004">
    <property type="protein sequence ID" value="GLB66606.1"/>
    <property type="molecule type" value="Genomic_DNA"/>
</dbReference>
<comment type="similarity">
    <text evidence="7">Belongs to the ABC-4 integral membrane protein family.</text>
</comment>
<dbReference type="InterPro" id="IPR025857">
    <property type="entry name" value="MacB_PCD"/>
</dbReference>
<proteinExistence type="inferred from homology"/>
<evidence type="ECO:0000256" key="7">
    <source>
        <dbReference type="ARBA" id="ARBA00038076"/>
    </source>
</evidence>
<evidence type="ECO:0000256" key="3">
    <source>
        <dbReference type="ARBA" id="ARBA00022475"/>
    </source>
</evidence>
<dbReference type="PANTHER" id="PTHR43738:SF1">
    <property type="entry name" value="HEMIN TRANSPORT SYSTEM PERMEASE PROTEIN HRTB-RELATED"/>
    <property type="match status" value="1"/>
</dbReference>
<dbReference type="RefSeq" id="WP_264794752.1">
    <property type="nucleotide sequence ID" value="NZ_BRVS01000004.1"/>
</dbReference>
<evidence type="ECO:0000256" key="6">
    <source>
        <dbReference type="ARBA" id="ARBA00023136"/>
    </source>
</evidence>
<feature type="transmembrane region" description="Helical" evidence="8">
    <location>
        <begin position="299"/>
        <end position="319"/>
    </location>
</feature>
<gene>
    <name evidence="11" type="ORF">AHIS1636_10450</name>
</gene>
<keyword evidence="3" id="KW-1003">Cell membrane</keyword>
<keyword evidence="5 8" id="KW-1133">Transmembrane helix</keyword>
<protein>
    <submittedName>
        <fullName evidence="11">ABC transporter substrate-binding protein</fullName>
    </submittedName>
</protein>
<evidence type="ECO:0000256" key="4">
    <source>
        <dbReference type="ARBA" id="ARBA00022692"/>
    </source>
</evidence>
<dbReference type="Pfam" id="PF12704">
    <property type="entry name" value="MacB_PCD"/>
    <property type="match status" value="1"/>
</dbReference>
<dbReference type="Proteomes" id="UP001209654">
    <property type="component" value="Unassembled WGS sequence"/>
</dbReference>
<evidence type="ECO:0000259" key="10">
    <source>
        <dbReference type="Pfam" id="PF12704"/>
    </source>
</evidence>
<keyword evidence="4 8" id="KW-0812">Transmembrane</keyword>
<feature type="domain" description="ABC3 transporter permease C-terminal" evidence="9">
    <location>
        <begin position="252"/>
        <end position="357"/>
    </location>
</feature>
<sequence length="366" mass="36785">MFLAQRDIRFAKGRFALMGAVVALITLLLVMLSGLTAGLGNQSVSAIANLAPAANAVVFGAPEGSAPEASYTESEVTAAQLQAWQGSRGVMHAEPFGIAQTRLSARGSASVAVFGAVPGGRLAPAEVADGALVLSRTAAEELDAAAGHSVELGGRTFEIAAIAEDQWYSHTPVAWTSLSDWQRIAHIDDGGASSGPIATALAVELADGKPEGTAAQAANRAANTVTASVTGSFQALGSFKSENGSLLLMQGFLYGISALVIVAFLTVWTIQRTRDIAVLKAMGATNGYLLRDALAQAGLVLGAGAAAGGLAGVLGGLLAGQSAPFLLTAASTLVPITVIILLGMAGAALAVRRVTAVDPLTALGGN</sequence>
<dbReference type="Pfam" id="PF02687">
    <property type="entry name" value="FtsX"/>
    <property type="match status" value="1"/>
</dbReference>
<feature type="domain" description="MacB-like periplasmic core" evidence="10">
    <location>
        <begin position="22"/>
        <end position="219"/>
    </location>
</feature>
<comment type="caution">
    <text evidence="11">The sequence shown here is derived from an EMBL/GenBank/DDBJ whole genome shotgun (WGS) entry which is preliminary data.</text>
</comment>
<evidence type="ECO:0000256" key="8">
    <source>
        <dbReference type="SAM" id="Phobius"/>
    </source>
</evidence>
<evidence type="ECO:0000256" key="5">
    <source>
        <dbReference type="ARBA" id="ARBA00022989"/>
    </source>
</evidence>
<evidence type="ECO:0000313" key="12">
    <source>
        <dbReference type="Proteomes" id="UP001209654"/>
    </source>
</evidence>